<comment type="caution">
    <text evidence="12">Lacks conserved residue(s) required for the propagation of feature annotation.</text>
</comment>
<keyword evidence="5 12" id="KW-0337">GPI-anchor biosynthesis</keyword>
<feature type="transmembrane region" description="Helical" evidence="12">
    <location>
        <begin position="105"/>
        <end position="127"/>
    </location>
</feature>
<dbReference type="UniPathway" id="UPA00196"/>
<organism evidence="13 14">
    <name type="scientific">Cryptococcus floricola</name>
    <dbReference type="NCBI Taxonomy" id="2591691"/>
    <lineage>
        <taxon>Eukaryota</taxon>
        <taxon>Fungi</taxon>
        <taxon>Dikarya</taxon>
        <taxon>Basidiomycota</taxon>
        <taxon>Agaricomycotina</taxon>
        <taxon>Tremellomycetes</taxon>
        <taxon>Tremellales</taxon>
        <taxon>Cryptococcaceae</taxon>
        <taxon>Cryptococcus</taxon>
    </lineage>
</organism>
<keyword evidence="9 12" id="KW-0256">Endoplasmic reticulum</keyword>
<evidence type="ECO:0000256" key="7">
    <source>
        <dbReference type="ARBA" id="ARBA00022679"/>
    </source>
</evidence>
<keyword evidence="8 12" id="KW-0812">Transmembrane</keyword>
<evidence type="ECO:0000256" key="1">
    <source>
        <dbReference type="ARBA" id="ARBA00004477"/>
    </source>
</evidence>
<dbReference type="PANTHER" id="PTHR12468">
    <property type="entry name" value="GPI MANNOSYLTRANSFERASE 2"/>
    <property type="match status" value="1"/>
</dbReference>
<comment type="function">
    <text evidence="12">Mannosyltransferase involved in glycosylphosphatidylinositol-anchor biosynthesis.</text>
</comment>
<comment type="subcellular location">
    <subcellularLocation>
        <location evidence="1 12">Endoplasmic reticulum membrane</location>
        <topology evidence="1 12">Multi-pass membrane protein</topology>
    </subcellularLocation>
</comment>
<dbReference type="InterPro" id="IPR007315">
    <property type="entry name" value="PIG-V/Gpi18"/>
</dbReference>
<gene>
    <name evidence="13" type="ORF">B9479_004378</name>
</gene>
<dbReference type="GO" id="GO:0006506">
    <property type="term" value="P:GPI anchor biosynthetic process"/>
    <property type="evidence" value="ECO:0007669"/>
    <property type="project" value="UniProtKB-UniPathway"/>
</dbReference>
<comment type="caution">
    <text evidence="13">The sequence shown here is derived from an EMBL/GenBank/DDBJ whole genome shotgun (WGS) entry which is preliminary data.</text>
</comment>
<proteinExistence type="inferred from homology"/>
<evidence type="ECO:0000256" key="8">
    <source>
        <dbReference type="ARBA" id="ARBA00022692"/>
    </source>
</evidence>
<evidence type="ECO:0000256" key="9">
    <source>
        <dbReference type="ARBA" id="ARBA00022824"/>
    </source>
</evidence>
<evidence type="ECO:0000256" key="11">
    <source>
        <dbReference type="ARBA" id="ARBA00023136"/>
    </source>
</evidence>
<protein>
    <recommendedName>
        <fullName evidence="4 12">GPI mannosyltransferase 2</fullName>
        <ecNumber evidence="12">2.4.1.-</ecNumber>
    </recommendedName>
</protein>
<keyword evidence="7 12" id="KW-0808">Transferase</keyword>
<comment type="similarity">
    <text evidence="3 12">Belongs to the PIGV family.</text>
</comment>
<keyword evidence="10 12" id="KW-1133">Transmembrane helix</keyword>
<name>A0A5D3AYP4_9TREE</name>
<dbReference type="GO" id="GO:0000009">
    <property type="term" value="F:alpha-1,6-mannosyltransferase activity"/>
    <property type="evidence" value="ECO:0007669"/>
    <property type="project" value="InterPro"/>
</dbReference>
<dbReference type="EMBL" id="NIDF01000049">
    <property type="protein sequence ID" value="TYJ54966.1"/>
    <property type="molecule type" value="Genomic_DNA"/>
</dbReference>
<evidence type="ECO:0000256" key="2">
    <source>
        <dbReference type="ARBA" id="ARBA00004687"/>
    </source>
</evidence>
<dbReference type="GO" id="GO:0031501">
    <property type="term" value="C:mannosyltransferase complex"/>
    <property type="evidence" value="ECO:0007669"/>
    <property type="project" value="TreeGrafter"/>
</dbReference>
<dbReference type="PANTHER" id="PTHR12468:SF2">
    <property type="entry name" value="GPI MANNOSYLTRANSFERASE 2"/>
    <property type="match status" value="1"/>
</dbReference>
<sequence length="444" mass="49480">MSILSYFTARSPTTQVFLIALATRIIHLSILHLLTRLVPLFDSSPELLQRSPLPGLRWDAIHFASVASSGYEYEQQVAFQPGWLGVMRSAGEVVRWVRGAAVVDIADVVLGGTIVANASIIGATVVLYKLSTHIFDPTYAFITCLLYLLPPTAILGSSYTEPLYALLTFTGIYMLAIKKQMFISALFFAGASSIRSTGVFNALFIFAYYVCGSVDLDDPSDLRLLKGIVLRTAKTMPSNLLVIAPFVAFQWYTSVGFCTSEAMSADTARPWCHNDPPFSYSFVQSLYWNVGPFKYWTLAQLPNIALALPILYSSFLGTSTFLRSFFRSTIFPNPGRTLPKPARPLPELYLAHILTMALLLFASHTQIALRVCLGDPVVWWNVVGLAFQWDKREKGGRLEMTQLGRYWVGWTVVWGSVAMVLWAGHYPPAWSKMHLLPECTMALR</sequence>
<feature type="transmembrane region" description="Helical" evidence="12">
    <location>
        <begin position="162"/>
        <end position="178"/>
    </location>
</feature>
<keyword evidence="14" id="KW-1185">Reference proteome</keyword>
<keyword evidence="11 12" id="KW-0472">Membrane</keyword>
<keyword evidence="6 12" id="KW-0328">Glycosyltransferase</keyword>
<evidence type="ECO:0000313" key="14">
    <source>
        <dbReference type="Proteomes" id="UP000322245"/>
    </source>
</evidence>
<dbReference type="EC" id="2.4.1.-" evidence="12"/>
<accession>A0A5D3AYP4</accession>
<comment type="pathway">
    <text evidence="2 12">Glycolipid biosynthesis; glycosylphosphatidylinositol-anchor biosynthesis.</text>
</comment>
<feature type="transmembrane region" description="Helical" evidence="12">
    <location>
        <begin position="185"/>
        <end position="210"/>
    </location>
</feature>
<dbReference type="GO" id="GO:0005789">
    <property type="term" value="C:endoplasmic reticulum membrane"/>
    <property type="evidence" value="ECO:0007669"/>
    <property type="project" value="UniProtKB-SubCell"/>
</dbReference>
<dbReference type="Pfam" id="PF04188">
    <property type="entry name" value="Mannosyl_trans2"/>
    <property type="match status" value="1"/>
</dbReference>
<dbReference type="GO" id="GO:0004376">
    <property type="term" value="F:GPI mannosyltransferase activity"/>
    <property type="evidence" value="ECO:0007669"/>
    <property type="project" value="InterPro"/>
</dbReference>
<dbReference type="AlphaFoldDB" id="A0A5D3AYP4"/>
<evidence type="ECO:0000256" key="6">
    <source>
        <dbReference type="ARBA" id="ARBA00022676"/>
    </source>
</evidence>
<evidence type="ECO:0000256" key="5">
    <source>
        <dbReference type="ARBA" id="ARBA00022502"/>
    </source>
</evidence>
<evidence type="ECO:0000256" key="10">
    <source>
        <dbReference type="ARBA" id="ARBA00022989"/>
    </source>
</evidence>
<evidence type="ECO:0000256" key="4">
    <source>
        <dbReference type="ARBA" id="ARBA00013795"/>
    </source>
</evidence>
<feature type="transmembrane region" description="Helical" evidence="12">
    <location>
        <begin position="304"/>
        <end position="325"/>
    </location>
</feature>
<feature type="transmembrane region" description="Helical" evidence="12">
    <location>
        <begin position="407"/>
        <end position="426"/>
    </location>
</feature>
<evidence type="ECO:0000313" key="13">
    <source>
        <dbReference type="EMBL" id="TYJ54966.1"/>
    </source>
</evidence>
<evidence type="ECO:0000256" key="12">
    <source>
        <dbReference type="RuleBase" id="RU363112"/>
    </source>
</evidence>
<dbReference type="Proteomes" id="UP000322245">
    <property type="component" value="Unassembled WGS sequence"/>
</dbReference>
<feature type="transmembrane region" description="Helical" evidence="12">
    <location>
        <begin position="139"/>
        <end position="156"/>
    </location>
</feature>
<reference evidence="13 14" key="1">
    <citation type="submission" date="2017-05" db="EMBL/GenBank/DDBJ databases">
        <title>The Genome Sequence of Tsuchiyaea wingfieldii DSM 27421.</title>
        <authorList>
            <person name="Cuomo C."/>
            <person name="Passer A."/>
            <person name="Billmyre B."/>
            <person name="Heitman J."/>
        </authorList>
    </citation>
    <scope>NUCLEOTIDE SEQUENCE [LARGE SCALE GENOMIC DNA]</scope>
    <source>
        <strain evidence="13 14">DSM 27421</strain>
    </source>
</reference>
<evidence type="ECO:0000256" key="3">
    <source>
        <dbReference type="ARBA" id="ARBA00008698"/>
    </source>
</evidence>